<dbReference type="GO" id="GO:0003677">
    <property type="term" value="F:DNA binding"/>
    <property type="evidence" value="ECO:0007669"/>
    <property type="project" value="UniProtKB-UniRule"/>
</dbReference>
<dbReference type="NCBIfam" id="NF033544">
    <property type="entry name" value="transpos_IS1249"/>
    <property type="match status" value="1"/>
</dbReference>
<keyword evidence="6" id="KW-0814">Transposable element</keyword>
<evidence type="ECO:0000313" key="8">
    <source>
        <dbReference type="EMBL" id="AIZ14431.1"/>
    </source>
</evidence>
<dbReference type="PANTHER" id="PTHR33217:SF9">
    <property type="entry name" value="MUTATOR FAMILY TRANSPOSASE"/>
    <property type="match status" value="1"/>
</dbReference>
<dbReference type="KEGG" id="bka:AH68_07830"/>
<dbReference type="HOGENOM" id="CLU_062186_0_1_11"/>
<dbReference type="GO" id="GO:0006313">
    <property type="term" value="P:DNA transposition"/>
    <property type="evidence" value="ECO:0007669"/>
    <property type="project" value="UniProtKB-UniRule"/>
</dbReference>
<keyword evidence="5 6" id="KW-0233">DNA recombination</keyword>
<dbReference type="PANTHER" id="PTHR33217">
    <property type="entry name" value="TRANSPOSASE FOR INSERTION SEQUENCE ELEMENT IS1081"/>
    <property type="match status" value="1"/>
</dbReference>
<protein>
    <recommendedName>
        <fullName evidence="6">Mutator family transposase</fullName>
    </recommendedName>
</protein>
<dbReference type="KEGG" id="bka:AH68_04325"/>
<dbReference type="EMBL" id="CP007456">
    <property type="protein sequence ID" value="AIZ15117.1"/>
    <property type="molecule type" value="Genomic_DNA"/>
</dbReference>
<dbReference type="AlphaFoldDB" id="A0A0A7I4T8"/>
<evidence type="ECO:0000256" key="2">
    <source>
        <dbReference type="ARBA" id="ARBA00010961"/>
    </source>
</evidence>
<keyword evidence="4 6" id="KW-0238">DNA-binding</keyword>
<dbReference type="KEGG" id="bka:AH68_08845"/>
<dbReference type="KEGG" id="bka:AH68_09480"/>
<dbReference type="Proteomes" id="UP000030625">
    <property type="component" value="Chromosome"/>
</dbReference>
<evidence type="ECO:0000313" key="9">
    <source>
        <dbReference type="EMBL" id="AIZ14980.1"/>
    </source>
</evidence>
<evidence type="ECO:0000313" key="11">
    <source>
        <dbReference type="EMBL" id="AIZ15221.1"/>
    </source>
</evidence>
<evidence type="ECO:0000313" key="10">
    <source>
        <dbReference type="EMBL" id="AIZ15117.1"/>
    </source>
</evidence>
<keyword evidence="3 6" id="KW-0815">Transposition</keyword>
<evidence type="ECO:0000256" key="6">
    <source>
        <dbReference type="RuleBase" id="RU365089"/>
    </source>
</evidence>
<dbReference type="OrthoDB" id="9793302at2"/>
<evidence type="ECO:0000313" key="7">
    <source>
        <dbReference type="EMBL" id="AIZ14424.1"/>
    </source>
</evidence>
<dbReference type="GO" id="GO:0004803">
    <property type="term" value="F:transposase activity"/>
    <property type="evidence" value="ECO:0007669"/>
    <property type="project" value="UniProtKB-UniRule"/>
</dbReference>
<dbReference type="RefSeq" id="WP_039197933.1">
    <property type="nucleotide sequence ID" value="NZ_CP007456.1"/>
</dbReference>
<dbReference type="Pfam" id="PF00872">
    <property type="entry name" value="Transposase_mut"/>
    <property type="match status" value="1"/>
</dbReference>
<accession>A0A0A7I4T8</accession>
<evidence type="ECO:0000313" key="13">
    <source>
        <dbReference type="Proteomes" id="UP000030625"/>
    </source>
</evidence>
<dbReference type="KEGG" id="bka:AH68_09560"/>
<comment type="similarity">
    <text evidence="2 6">Belongs to the transposase mutator family.</text>
</comment>
<dbReference type="EMBL" id="CP007456">
    <property type="protein sequence ID" value="AIZ14431.1"/>
    <property type="molecule type" value="Genomic_DNA"/>
</dbReference>
<evidence type="ECO:0000256" key="4">
    <source>
        <dbReference type="ARBA" id="ARBA00023125"/>
    </source>
</evidence>
<dbReference type="EMBL" id="CP007456">
    <property type="protein sequence ID" value="AIZ14980.1"/>
    <property type="molecule type" value="Genomic_DNA"/>
</dbReference>
<evidence type="ECO:0000256" key="1">
    <source>
        <dbReference type="ARBA" id="ARBA00002190"/>
    </source>
</evidence>
<dbReference type="STRING" id="1447716.AH68_04325"/>
<dbReference type="EMBL" id="CP007456">
    <property type="protein sequence ID" value="AIZ15233.1"/>
    <property type="molecule type" value="Genomic_DNA"/>
</dbReference>
<dbReference type="InterPro" id="IPR048004">
    <property type="entry name" value="IS1249_transpos"/>
</dbReference>
<evidence type="ECO:0000256" key="3">
    <source>
        <dbReference type="ARBA" id="ARBA00022578"/>
    </source>
</evidence>
<proteinExistence type="inferred from homology"/>
<organism evidence="12 13">
    <name type="scientific">Bifidobacterium catenulatum PV20-2</name>
    <dbReference type="NCBI Taxonomy" id="1447716"/>
    <lineage>
        <taxon>Bacteria</taxon>
        <taxon>Bacillati</taxon>
        <taxon>Actinomycetota</taxon>
        <taxon>Actinomycetes</taxon>
        <taxon>Bifidobacteriales</taxon>
        <taxon>Bifidobacteriaceae</taxon>
        <taxon>Bifidobacterium</taxon>
    </lineage>
</organism>
<name>A0A0A7I4T8_9BIFI</name>
<dbReference type="EMBL" id="CP007456">
    <property type="protein sequence ID" value="AIZ15221.1"/>
    <property type="molecule type" value="Genomic_DNA"/>
</dbReference>
<dbReference type="InterPro" id="IPR001207">
    <property type="entry name" value="Transposase_mutator"/>
</dbReference>
<evidence type="ECO:0000313" key="12">
    <source>
        <dbReference type="EMBL" id="AIZ15233.1"/>
    </source>
</evidence>
<gene>
    <name evidence="7" type="ORF">AH68_04325</name>
    <name evidence="8" type="ORF">AH68_04365</name>
    <name evidence="9" type="ORF">AH68_07830</name>
    <name evidence="10" type="ORF">AH68_08845</name>
    <name evidence="11" type="ORF">AH68_09480</name>
    <name evidence="12" type="ORF">AH68_09560</name>
</gene>
<dbReference type="KEGG" id="bka:AH68_04365"/>
<sequence length="379" mass="43323">MRIPLCPGCHTTMKKNGKTSAGRTRWRCKDPGCGSSLSRGYDRRAADLETSLRWLLSKQSQAEYAIPARTLRRMNELLWSLWPPVPLVDEVYDVVHLDGIHLHRDAVVLIAIACGHVIGWYVAKSETAAAWAHLMARIAPPLAVVVDGGGGILKALREHWPDTKVQRCLFHVCMNITQLTGIKPRSEAGKQLRKIAVALSRVTDTDAAAAWLASYNQWEQTYDAFLDEKSTYADGTIADQHQRLVKAKRMIRRRIRENHLFTFLEPPKGCTTPIPATNNLIESWNGRIRDMLRHHRGLSLLRRIKAICWWCYQHTRQPKPASWLITNAISDQQIEELYRKAWEHSPQGAYETYGIPNRYGTGIDWNEFHTRVKYPNTTD</sequence>
<comment type="function">
    <text evidence="1 6">Required for the transposition of the insertion element.</text>
</comment>
<reference evidence="12 13" key="1">
    <citation type="journal article" date="2015" name="Genome Announc.">
        <title>Complete and Assembled Genome Sequence of Bifidobacterium kashiwanohense PV20-2, Isolated from the Feces of an Anemic Kenyan Infant.</title>
        <authorList>
            <person name="Vazquez-Gutierrez P."/>
            <person name="Lacroix C."/>
            <person name="Chassard C."/>
            <person name="Klumpp J."/>
            <person name="Jans C."/>
            <person name="Stevens M.J."/>
        </authorList>
    </citation>
    <scope>NUCLEOTIDE SEQUENCE [LARGE SCALE GENOMIC DNA]</scope>
    <source>
        <strain evidence="12 13">PV20-2</strain>
    </source>
</reference>
<evidence type="ECO:0000256" key="5">
    <source>
        <dbReference type="ARBA" id="ARBA00023172"/>
    </source>
</evidence>
<dbReference type="EMBL" id="CP007456">
    <property type="protein sequence ID" value="AIZ14424.1"/>
    <property type="molecule type" value="Genomic_DNA"/>
</dbReference>